<proteinExistence type="inferred from homology"/>
<protein>
    <recommendedName>
        <fullName evidence="5">PRA1 family protein</fullName>
    </recommendedName>
</protein>
<evidence type="ECO:0000256" key="4">
    <source>
        <dbReference type="ARBA" id="ARBA00023136"/>
    </source>
</evidence>
<dbReference type="InParanoid" id="B7G0T9"/>
<dbReference type="InterPro" id="IPR004895">
    <property type="entry name" value="Prenylated_rab_accept_PRA1"/>
</dbReference>
<sequence length="230" mass="25350">MSSYQGLNSDDTASSTAATASSIMGLMNSAKEKWNASGANEAVGRVSAKIPESTKNYVGTLFSREQLRSVTVYFGIGEERPFYVEKTPSLLVERLRHNFTFFYLNYMLLTAVFFCLTLFISPTAIIGMAILAAGWMWVIKMSSSGSLNLAGIKIPQKTATILMTVISVFSLIYLLSNVFWYTLFWSGLFACIHAFLRDASLHKDMGDQVAMEGDLALGSSEDTSFLNDEV</sequence>
<dbReference type="KEGG" id="pti:PHATRDRAFT_46321"/>
<reference evidence="6 7" key="1">
    <citation type="journal article" date="2008" name="Nature">
        <title>The Phaeodactylum genome reveals the evolutionary history of diatom genomes.</title>
        <authorList>
            <person name="Bowler C."/>
            <person name="Allen A.E."/>
            <person name="Badger J.H."/>
            <person name="Grimwood J."/>
            <person name="Jabbari K."/>
            <person name="Kuo A."/>
            <person name="Maheswari U."/>
            <person name="Martens C."/>
            <person name="Maumus F."/>
            <person name="Otillar R.P."/>
            <person name="Rayko E."/>
            <person name="Salamov A."/>
            <person name="Vandepoele K."/>
            <person name="Beszteri B."/>
            <person name="Gruber A."/>
            <person name="Heijde M."/>
            <person name="Katinka M."/>
            <person name="Mock T."/>
            <person name="Valentin K."/>
            <person name="Verret F."/>
            <person name="Berges J.A."/>
            <person name="Brownlee C."/>
            <person name="Cadoret J.P."/>
            <person name="Chiovitti A."/>
            <person name="Choi C.J."/>
            <person name="Coesel S."/>
            <person name="De Martino A."/>
            <person name="Detter J.C."/>
            <person name="Durkin C."/>
            <person name="Falciatore A."/>
            <person name="Fournet J."/>
            <person name="Haruta M."/>
            <person name="Huysman M.J."/>
            <person name="Jenkins B.D."/>
            <person name="Jiroutova K."/>
            <person name="Jorgensen R.E."/>
            <person name="Joubert Y."/>
            <person name="Kaplan A."/>
            <person name="Kroger N."/>
            <person name="Kroth P.G."/>
            <person name="La Roche J."/>
            <person name="Lindquist E."/>
            <person name="Lommer M."/>
            <person name="Martin-Jezequel V."/>
            <person name="Lopez P.J."/>
            <person name="Lucas S."/>
            <person name="Mangogna M."/>
            <person name="McGinnis K."/>
            <person name="Medlin L.K."/>
            <person name="Montsant A."/>
            <person name="Oudot-Le Secq M.P."/>
            <person name="Napoli C."/>
            <person name="Obornik M."/>
            <person name="Parker M.S."/>
            <person name="Petit J.L."/>
            <person name="Porcel B.M."/>
            <person name="Poulsen N."/>
            <person name="Robison M."/>
            <person name="Rychlewski L."/>
            <person name="Rynearson T.A."/>
            <person name="Schmutz J."/>
            <person name="Shapiro H."/>
            <person name="Siaut M."/>
            <person name="Stanley M."/>
            <person name="Sussman M.R."/>
            <person name="Taylor A.R."/>
            <person name="Vardi A."/>
            <person name="von Dassow P."/>
            <person name="Vyverman W."/>
            <person name="Willis A."/>
            <person name="Wyrwicz L.S."/>
            <person name="Rokhsar D.S."/>
            <person name="Weissenbach J."/>
            <person name="Armbrust E.V."/>
            <person name="Green B.R."/>
            <person name="Van de Peer Y."/>
            <person name="Grigoriev I.V."/>
        </authorList>
    </citation>
    <scope>NUCLEOTIDE SEQUENCE [LARGE SCALE GENOMIC DNA]</scope>
    <source>
        <strain evidence="6 7">CCAP 1055/1</strain>
    </source>
</reference>
<feature type="transmembrane region" description="Helical" evidence="5">
    <location>
        <begin position="101"/>
        <end position="119"/>
    </location>
</feature>
<dbReference type="OrthoDB" id="63113at2759"/>
<accession>B7G0T9</accession>
<dbReference type="PANTHER" id="PTHR19317">
    <property type="entry name" value="PRENYLATED RAB ACCEPTOR 1-RELATED"/>
    <property type="match status" value="1"/>
</dbReference>
<evidence type="ECO:0000256" key="2">
    <source>
        <dbReference type="ARBA" id="ARBA00022692"/>
    </source>
</evidence>
<keyword evidence="4 5" id="KW-0472">Membrane</keyword>
<evidence type="ECO:0000313" key="7">
    <source>
        <dbReference type="Proteomes" id="UP000000759"/>
    </source>
</evidence>
<evidence type="ECO:0000256" key="3">
    <source>
        <dbReference type="ARBA" id="ARBA00022989"/>
    </source>
</evidence>
<keyword evidence="2 5" id="KW-0812">Transmembrane</keyword>
<comment type="subcellular location">
    <subcellularLocation>
        <location evidence="1 5">Membrane</location>
        <topology evidence="1 5">Multi-pass membrane protein</topology>
    </subcellularLocation>
</comment>
<evidence type="ECO:0000256" key="5">
    <source>
        <dbReference type="RuleBase" id="RU363107"/>
    </source>
</evidence>
<comment type="similarity">
    <text evidence="5">Belongs to the PRA1 family.</text>
</comment>
<gene>
    <name evidence="6" type="ORF">PHATRDRAFT_46321</name>
</gene>
<dbReference type="STRING" id="556484.B7G0T9"/>
<name>B7G0T9_PHATC</name>
<reference evidence="7" key="2">
    <citation type="submission" date="2008-08" db="EMBL/GenBank/DDBJ databases">
        <authorList>
            <consortium name="Diatom Consortium"/>
            <person name="Grigoriev I."/>
            <person name="Grimwood J."/>
            <person name="Kuo A."/>
            <person name="Otillar R.P."/>
            <person name="Salamov A."/>
            <person name="Detter J.C."/>
            <person name="Lindquist E."/>
            <person name="Shapiro H."/>
            <person name="Lucas S."/>
            <person name="Glavina del Rio T."/>
            <person name="Pitluck S."/>
            <person name="Rokhsar D."/>
            <person name="Bowler C."/>
        </authorList>
    </citation>
    <scope>GENOME REANNOTATION</scope>
    <source>
        <strain evidence="7">CCAP 1055/1</strain>
    </source>
</reference>
<evidence type="ECO:0000256" key="1">
    <source>
        <dbReference type="ARBA" id="ARBA00004141"/>
    </source>
</evidence>
<dbReference type="Pfam" id="PF03208">
    <property type="entry name" value="PRA1"/>
    <property type="match status" value="1"/>
</dbReference>
<dbReference type="RefSeq" id="XP_002180539.1">
    <property type="nucleotide sequence ID" value="XM_002180503.1"/>
</dbReference>
<dbReference type="PANTHER" id="PTHR19317:SF0">
    <property type="entry name" value="PRENYLATED RAB ACCEPTOR PROTEIN 1"/>
    <property type="match status" value="1"/>
</dbReference>
<dbReference type="AlphaFoldDB" id="B7G0T9"/>
<feature type="transmembrane region" description="Helical" evidence="5">
    <location>
        <begin position="154"/>
        <end position="172"/>
    </location>
</feature>
<keyword evidence="7" id="KW-1185">Reference proteome</keyword>
<evidence type="ECO:0000313" key="6">
    <source>
        <dbReference type="EMBL" id="EEC47947.1"/>
    </source>
</evidence>
<dbReference type="EMBL" id="CM000612">
    <property type="protein sequence ID" value="EEC47947.1"/>
    <property type="molecule type" value="Genomic_DNA"/>
</dbReference>
<dbReference type="GO" id="GO:0005794">
    <property type="term" value="C:Golgi apparatus"/>
    <property type="evidence" value="ECO:0007669"/>
    <property type="project" value="TreeGrafter"/>
</dbReference>
<keyword evidence="3 5" id="KW-1133">Transmembrane helix</keyword>
<dbReference type="HOGENOM" id="CLU_1075459_0_0_1"/>
<dbReference type="Proteomes" id="UP000000759">
    <property type="component" value="Chromosome 9"/>
</dbReference>
<dbReference type="PaxDb" id="2850-Phatr46321"/>
<dbReference type="GO" id="GO:0016020">
    <property type="term" value="C:membrane"/>
    <property type="evidence" value="ECO:0007669"/>
    <property type="project" value="UniProtKB-SubCell"/>
</dbReference>
<dbReference type="GeneID" id="7201388"/>
<organism evidence="6 7">
    <name type="scientific">Phaeodactylum tricornutum (strain CCAP 1055/1)</name>
    <dbReference type="NCBI Taxonomy" id="556484"/>
    <lineage>
        <taxon>Eukaryota</taxon>
        <taxon>Sar</taxon>
        <taxon>Stramenopiles</taxon>
        <taxon>Ochrophyta</taxon>
        <taxon>Bacillariophyta</taxon>
        <taxon>Bacillariophyceae</taxon>
        <taxon>Bacillariophycidae</taxon>
        <taxon>Naviculales</taxon>
        <taxon>Phaeodactylaceae</taxon>
        <taxon>Phaeodactylum</taxon>
    </lineage>
</organism>